<dbReference type="STRING" id="47866.GA0074694_2801"/>
<evidence type="ECO:0000256" key="1">
    <source>
        <dbReference type="SAM" id="MobiDB-lite"/>
    </source>
</evidence>
<evidence type="ECO:0000256" key="2">
    <source>
        <dbReference type="SAM" id="Phobius"/>
    </source>
</evidence>
<keyword evidence="2" id="KW-1133">Transmembrane helix</keyword>
<dbReference type="RefSeq" id="WP_425413596.1">
    <property type="nucleotide sequence ID" value="NZ_FMHU01000001.1"/>
</dbReference>
<keyword evidence="2" id="KW-0812">Transmembrane</keyword>
<feature type="region of interest" description="Disordered" evidence="1">
    <location>
        <begin position="288"/>
        <end position="325"/>
    </location>
</feature>
<evidence type="ECO:0000313" key="3">
    <source>
        <dbReference type="EMBL" id="SCL19755.1"/>
    </source>
</evidence>
<organism evidence="3 4">
    <name type="scientific">Micromonospora inyonensis</name>
    <dbReference type="NCBI Taxonomy" id="47866"/>
    <lineage>
        <taxon>Bacteria</taxon>
        <taxon>Bacillati</taxon>
        <taxon>Actinomycetota</taxon>
        <taxon>Actinomycetes</taxon>
        <taxon>Micromonosporales</taxon>
        <taxon>Micromonosporaceae</taxon>
        <taxon>Micromonospora</taxon>
    </lineage>
</organism>
<accession>A0A1C6RRG7</accession>
<dbReference type="Proteomes" id="UP000198906">
    <property type="component" value="Unassembled WGS sequence"/>
</dbReference>
<protein>
    <submittedName>
        <fullName evidence="3">Uncharacterized protein</fullName>
    </submittedName>
</protein>
<dbReference type="AlphaFoldDB" id="A0A1C6RRG7"/>
<keyword evidence="4" id="KW-1185">Reference proteome</keyword>
<name>A0A1C6RRG7_9ACTN</name>
<keyword evidence="2" id="KW-0472">Membrane</keyword>
<dbReference type="EMBL" id="FMHU01000001">
    <property type="protein sequence ID" value="SCL19755.1"/>
    <property type="molecule type" value="Genomic_DNA"/>
</dbReference>
<feature type="compositionally biased region" description="Pro residues" evidence="1">
    <location>
        <begin position="300"/>
        <end position="312"/>
    </location>
</feature>
<gene>
    <name evidence="3" type="ORF">GA0074694_2801</name>
</gene>
<evidence type="ECO:0000313" key="4">
    <source>
        <dbReference type="Proteomes" id="UP000198906"/>
    </source>
</evidence>
<proteinExistence type="predicted"/>
<sequence>MRFARALAGMLLLVIGIPALVAGGALWVVARHADPDGGFRARFEPVAVDGHAVVVTDLSGLLRRDVPFVHAGPNRLRLTARTAEGPAFLGLAPTAEVDRWLGDAPRATLTRVVVARGALPARMEPASRAEPVDPAPGPVGRPFWLREGIGVLEWSPAEFGDRPLSLVLMHPDGRAGLALDVRAELRPGWLTPARWAVPVGGALLVALALLLLLRPPRPREVVFVVEPDQVPILAQRLGVTSLGALGSSTGGPPPASPAERTLVAVGSGGRTAVGPVPAGRPATLADLPAGACGTEREPRPVVPPGLLWPPLSPDGGAARECADPD</sequence>
<feature type="transmembrane region" description="Helical" evidence="2">
    <location>
        <begin position="195"/>
        <end position="213"/>
    </location>
</feature>
<reference evidence="4" key="1">
    <citation type="submission" date="2016-06" db="EMBL/GenBank/DDBJ databases">
        <authorList>
            <person name="Varghese N."/>
        </authorList>
    </citation>
    <scope>NUCLEOTIDE SEQUENCE [LARGE SCALE GENOMIC DNA]</scope>
    <source>
        <strain evidence="4">DSM 46123</strain>
    </source>
</reference>